<dbReference type="PANTHER" id="PTHR35908">
    <property type="entry name" value="HYPOTHETICAL FUSION PROTEIN"/>
    <property type="match status" value="1"/>
</dbReference>
<evidence type="ECO:0000259" key="1">
    <source>
        <dbReference type="Pfam" id="PF18029"/>
    </source>
</evidence>
<accession>A0AAJ1X2R7</accession>
<evidence type="ECO:0000313" key="3">
    <source>
        <dbReference type="Proteomes" id="UP001239215"/>
    </source>
</evidence>
<evidence type="ECO:0000313" key="2">
    <source>
        <dbReference type="EMBL" id="MDQ1103837.1"/>
    </source>
</evidence>
<gene>
    <name evidence="2" type="ORF">QE405_001121</name>
</gene>
<dbReference type="Gene3D" id="3.10.180.10">
    <property type="entry name" value="2,3-Dihydroxybiphenyl 1,2-Dioxygenase, domain 1"/>
    <property type="match status" value="2"/>
</dbReference>
<reference evidence="2" key="1">
    <citation type="submission" date="2023-07" db="EMBL/GenBank/DDBJ databases">
        <title>Functional and genomic diversity of the sorghum phyllosphere microbiome.</title>
        <authorList>
            <person name="Shade A."/>
        </authorList>
    </citation>
    <scope>NUCLEOTIDE SEQUENCE</scope>
    <source>
        <strain evidence="2">SORGH_AS_1067</strain>
    </source>
</reference>
<organism evidence="2 3">
    <name type="scientific">Nocardioides zeae</name>
    <dbReference type="NCBI Taxonomy" id="1457234"/>
    <lineage>
        <taxon>Bacteria</taxon>
        <taxon>Bacillati</taxon>
        <taxon>Actinomycetota</taxon>
        <taxon>Actinomycetes</taxon>
        <taxon>Propionibacteriales</taxon>
        <taxon>Nocardioidaceae</taxon>
        <taxon>Nocardioides</taxon>
    </lineage>
</organism>
<dbReference type="Proteomes" id="UP001239215">
    <property type="component" value="Unassembled WGS sequence"/>
</dbReference>
<feature type="domain" description="Glyoxalase-like" evidence="1">
    <location>
        <begin position="271"/>
        <end position="376"/>
    </location>
</feature>
<dbReference type="AlphaFoldDB" id="A0AAJ1X2R7"/>
<dbReference type="PANTHER" id="PTHR35908:SF1">
    <property type="entry name" value="CONSERVED PROTEIN"/>
    <property type="match status" value="1"/>
</dbReference>
<protein>
    <recommendedName>
        <fullName evidence="1">Glyoxalase-like domain-containing protein</fullName>
    </recommendedName>
</protein>
<dbReference type="EMBL" id="JAUTAN010000001">
    <property type="protein sequence ID" value="MDQ1103837.1"/>
    <property type="molecule type" value="Genomic_DNA"/>
</dbReference>
<dbReference type="Pfam" id="PF18029">
    <property type="entry name" value="Glyoxalase_6"/>
    <property type="match status" value="2"/>
</dbReference>
<dbReference type="InterPro" id="IPR029068">
    <property type="entry name" value="Glyas_Bleomycin-R_OHBP_Dase"/>
</dbReference>
<name>A0AAJ1X2R7_9ACTN</name>
<dbReference type="InterPro" id="IPR041581">
    <property type="entry name" value="Glyoxalase_6"/>
</dbReference>
<comment type="caution">
    <text evidence="2">The sequence shown here is derived from an EMBL/GenBank/DDBJ whole genome shotgun (WGS) entry which is preliminary data.</text>
</comment>
<proteinExistence type="predicted"/>
<feature type="domain" description="Glyoxalase-like" evidence="1">
    <location>
        <begin position="145"/>
        <end position="247"/>
    </location>
</feature>
<dbReference type="SUPFAM" id="SSF54593">
    <property type="entry name" value="Glyoxalase/Bleomycin resistance protein/Dihydroxybiphenyl dioxygenase"/>
    <property type="match status" value="2"/>
</dbReference>
<sequence>MCPRPFWACRTVGTALYREPMSIVVDLADLPDVLASFGTGYLLTTDGTGVKAVHVAPDPAAGRLRLQTPGRGSLANVAANPRVTLVWPPRSTPGFSLIVDAEAVLDPAAPSDLVAVPVSAVLHRPVAESDDTAGRPFWVSAFLDVDAAHRETVPAFWAAVSGHRLSPPRGDADEFATLVPPTGHDHLRVQRVDDPGTGAPTRIHLDLHVPDPARAADRAVALGAEVVHRSPHGYVVLRSPGGLVFCCVAHAACLRAPAATWSDGSSSAVDQVCIDAPAHLVDAERRFWADLTGWAPQASSVSTAFSSLRRPEGQPIRLLLQRVEDDRPAVTAHLDVACSDRAAETARHRALGAELVAERERWTVLRDPSGAAYCLTDRDPVTGVL</sequence>